<dbReference type="CDD" id="cd02440">
    <property type="entry name" value="AdoMet_MTases"/>
    <property type="match status" value="1"/>
</dbReference>
<dbReference type="InterPro" id="IPR029063">
    <property type="entry name" value="SAM-dependent_MTases_sf"/>
</dbReference>
<feature type="region of interest" description="Disordered" evidence="1">
    <location>
        <begin position="1"/>
        <end position="113"/>
    </location>
</feature>
<dbReference type="RefSeq" id="WP_212522522.1">
    <property type="nucleotide sequence ID" value="NZ_JAGSOH010000239.1"/>
</dbReference>
<proteinExistence type="predicted"/>
<evidence type="ECO:0000256" key="1">
    <source>
        <dbReference type="SAM" id="MobiDB-lite"/>
    </source>
</evidence>
<dbReference type="Pfam" id="PF08241">
    <property type="entry name" value="Methyltransf_11"/>
    <property type="match status" value="1"/>
</dbReference>
<dbReference type="SUPFAM" id="SSF53335">
    <property type="entry name" value="S-adenosyl-L-methionine-dependent methyltransferases"/>
    <property type="match status" value="1"/>
</dbReference>
<evidence type="ECO:0000313" key="3">
    <source>
        <dbReference type="EMBL" id="MBR7831414.1"/>
    </source>
</evidence>
<dbReference type="GO" id="GO:0008757">
    <property type="term" value="F:S-adenosylmethionine-dependent methyltransferase activity"/>
    <property type="evidence" value="ECO:0007669"/>
    <property type="project" value="InterPro"/>
</dbReference>
<protein>
    <submittedName>
        <fullName evidence="3">Class I SAM-dependent methyltransferase</fullName>
    </submittedName>
</protein>
<feature type="domain" description="Methyltransferase type 11" evidence="2">
    <location>
        <begin position="171"/>
        <end position="267"/>
    </location>
</feature>
<feature type="non-terminal residue" evidence="3">
    <location>
        <position position="315"/>
    </location>
</feature>
<organism evidence="3 4">
    <name type="scientific">Actinospica acidithermotolerans</name>
    <dbReference type="NCBI Taxonomy" id="2828514"/>
    <lineage>
        <taxon>Bacteria</taxon>
        <taxon>Bacillati</taxon>
        <taxon>Actinomycetota</taxon>
        <taxon>Actinomycetes</taxon>
        <taxon>Catenulisporales</taxon>
        <taxon>Actinospicaceae</taxon>
        <taxon>Actinospica</taxon>
    </lineage>
</organism>
<reference evidence="3" key="1">
    <citation type="submission" date="2021-04" db="EMBL/GenBank/DDBJ databases">
        <title>Genome based classification of Actinospica acidithermotolerans sp. nov., an actinobacterium isolated from an Indonesian hot spring.</title>
        <authorList>
            <person name="Kusuma A.B."/>
            <person name="Putra K.E."/>
            <person name="Nafisah S."/>
            <person name="Loh J."/>
            <person name="Nouioui I."/>
            <person name="Goodfellow M."/>
        </authorList>
    </citation>
    <scope>NUCLEOTIDE SEQUENCE</scope>
    <source>
        <strain evidence="3">MGRD01-02</strain>
    </source>
</reference>
<name>A0A941ELU1_9ACTN</name>
<dbReference type="Gene3D" id="3.40.50.150">
    <property type="entry name" value="Vaccinia Virus protein VP39"/>
    <property type="match status" value="1"/>
</dbReference>
<sequence length="315" mass="34493">MPTTPRATTPDHADFPERQAPPPARRLGTDPRSDSPDPPAKHGQTKPCTDTPELRATHGHRTDPQTHTPDLAPAHGHRTDPRTLTPELAPTRWTDPHTRTSGLAPTHGHRTDPRALTPELAATRWTDPRVAAAYATRLDGLDRGTAWPRLTELLTVPVPHRGLGRPDATVLDLGSGPGHYARHLAEHHWTATYALDISPAVHRHGAQTVRDAWIHRIMPARDGSLPLRNCQCTGALAHLLICHVREPAHILALLTETRRVLRPGSPLALVEPGDHGHDFHTLRYGHHDRPPAALAPGEAFPVDYALADGSRLRTT</sequence>
<dbReference type="GO" id="GO:0032259">
    <property type="term" value="P:methylation"/>
    <property type="evidence" value="ECO:0007669"/>
    <property type="project" value="UniProtKB-KW"/>
</dbReference>
<evidence type="ECO:0000313" key="4">
    <source>
        <dbReference type="Proteomes" id="UP000676325"/>
    </source>
</evidence>
<dbReference type="AlphaFoldDB" id="A0A941ELU1"/>
<comment type="caution">
    <text evidence="3">The sequence shown here is derived from an EMBL/GenBank/DDBJ whole genome shotgun (WGS) entry which is preliminary data.</text>
</comment>
<dbReference type="Proteomes" id="UP000676325">
    <property type="component" value="Unassembled WGS sequence"/>
</dbReference>
<gene>
    <name evidence="3" type="ORF">KDK95_34245</name>
</gene>
<keyword evidence="3" id="KW-0808">Transferase</keyword>
<dbReference type="EMBL" id="JAGSOH010000239">
    <property type="protein sequence ID" value="MBR7831414.1"/>
    <property type="molecule type" value="Genomic_DNA"/>
</dbReference>
<dbReference type="InterPro" id="IPR013216">
    <property type="entry name" value="Methyltransf_11"/>
</dbReference>
<keyword evidence="3" id="KW-0489">Methyltransferase</keyword>
<evidence type="ECO:0000259" key="2">
    <source>
        <dbReference type="Pfam" id="PF08241"/>
    </source>
</evidence>
<keyword evidence="4" id="KW-1185">Reference proteome</keyword>
<feature type="compositionally biased region" description="Basic and acidic residues" evidence="1">
    <location>
        <begin position="52"/>
        <end position="64"/>
    </location>
</feature>
<accession>A0A941ELU1</accession>